<dbReference type="SUPFAM" id="SSF48371">
    <property type="entry name" value="ARM repeat"/>
    <property type="match status" value="1"/>
</dbReference>
<dbReference type="EMBL" id="MU839833">
    <property type="protein sequence ID" value="KAK1755942.1"/>
    <property type="molecule type" value="Genomic_DNA"/>
</dbReference>
<dbReference type="GO" id="GO:0005634">
    <property type="term" value="C:nucleus"/>
    <property type="evidence" value="ECO:0007669"/>
    <property type="project" value="TreeGrafter"/>
</dbReference>
<keyword evidence="3" id="KW-1185">Reference proteome</keyword>
<dbReference type="InterPro" id="IPR011989">
    <property type="entry name" value="ARM-like"/>
</dbReference>
<evidence type="ECO:0000313" key="2">
    <source>
        <dbReference type="EMBL" id="KAK1755942.1"/>
    </source>
</evidence>
<dbReference type="InterPro" id="IPR016024">
    <property type="entry name" value="ARM-type_fold"/>
</dbReference>
<dbReference type="Proteomes" id="UP001239445">
    <property type="component" value="Unassembled WGS sequence"/>
</dbReference>
<proteinExistence type="inferred from homology"/>
<name>A0AAJ0BDC0_9PEZI</name>
<dbReference type="Gene3D" id="1.25.10.10">
    <property type="entry name" value="Leucine-rich Repeat Variant"/>
    <property type="match status" value="1"/>
</dbReference>
<evidence type="ECO:0000256" key="1">
    <source>
        <dbReference type="ARBA" id="ARBA00034736"/>
    </source>
</evidence>
<reference evidence="2" key="1">
    <citation type="submission" date="2023-06" db="EMBL/GenBank/DDBJ databases">
        <title>Genome-scale phylogeny and comparative genomics of the fungal order Sordariales.</title>
        <authorList>
            <consortium name="Lawrence Berkeley National Laboratory"/>
            <person name="Hensen N."/>
            <person name="Bonometti L."/>
            <person name="Westerberg I."/>
            <person name="Brannstrom I.O."/>
            <person name="Guillou S."/>
            <person name="Cros-Aarteil S."/>
            <person name="Calhoun S."/>
            <person name="Haridas S."/>
            <person name="Kuo A."/>
            <person name="Mondo S."/>
            <person name="Pangilinan J."/>
            <person name="Riley R."/>
            <person name="Labutti K."/>
            <person name="Andreopoulos B."/>
            <person name="Lipzen A."/>
            <person name="Chen C."/>
            <person name="Yanf M."/>
            <person name="Daum C."/>
            <person name="Ng V."/>
            <person name="Clum A."/>
            <person name="Steindorff A."/>
            <person name="Ohm R."/>
            <person name="Martin F."/>
            <person name="Silar P."/>
            <person name="Natvig D."/>
            <person name="Lalanne C."/>
            <person name="Gautier V."/>
            <person name="Ament-Velasquez S.L."/>
            <person name="Kruys A."/>
            <person name="Hutchinson M.I."/>
            <person name="Powell A.J."/>
            <person name="Barry K."/>
            <person name="Miller A.N."/>
            <person name="Grigoriev I.V."/>
            <person name="Debuchy R."/>
            <person name="Gladieux P."/>
            <person name="Thoren M.H."/>
            <person name="Johannesson H."/>
        </authorList>
    </citation>
    <scope>NUCLEOTIDE SEQUENCE</scope>
    <source>
        <strain evidence="2">PSN4</strain>
    </source>
</reference>
<dbReference type="PANTHER" id="PTHR32226">
    <property type="entry name" value="TELO2-INTERACTING PROTEIN 2"/>
    <property type="match status" value="1"/>
</dbReference>
<dbReference type="GO" id="GO:0005829">
    <property type="term" value="C:cytosol"/>
    <property type="evidence" value="ECO:0007669"/>
    <property type="project" value="TreeGrafter"/>
</dbReference>
<dbReference type="PANTHER" id="PTHR32226:SF2">
    <property type="entry name" value="TELO2-INTERACTING PROTEIN 2"/>
    <property type="match status" value="1"/>
</dbReference>
<dbReference type="AlphaFoldDB" id="A0AAJ0BDC0"/>
<dbReference type="Pfam" id="PF10521">
    <property type="entry name" value="Tti2"/>
    <property type="match status" value="1"/>
</dbReference>
<evidence type="ECO:0000313" key="3">
    <source>
        <dbReference type="Proteomes" id="UP001239445"/>
    </source>
</evidence>
<comment type="similarity">
    <text evidence="1">Belongs to the TTI2 family.</text>
</comment>
<organism evidence="2 3">
    <name type="scientific">Echria macrotheca</name>
    <dbReference type="NCBI Taxonomy" id="438768"/>
    <lineage>
        <taxon>Eukaryota</taxon>
        <taxon>Fungi</taxon>
        <taxon>Dikarya</taxon>
        <taxon>Ascomycota</taxon>
        <taxon>Pezizomycotina</taxon>
        <taxon>Sordariomycetes</taxon>
        <taxon>Sordariomycetidae</taxon>
        <taxon>Sordariales</taxon>
        <taxon>Schizotheciaceae</taxon>
        <taxon>Echria</taxon>
    </lineage>
</organism>
<dbReference type="InterPro" id="IPR018870">
    <property type="entry name" value="Tti2"/>
</dbReference>
<sequence length="427" mass="46907">MSLELGDTTFKRRQVSDDVDSQEQEVNDALLTKAKERCRAVAPIALEVLQALASEPAWKKNHDDSRLLLTLIPLTDPDLVTELALPDDTAERVSSVVGKLFSSDTSKDDFIVNVILRKYLRTVFLTRKSVSSRLAAYPDPMAGRGEGIPGDDASAKPWKFTDVRAIPFLAWAVREADKTTVEKNWRLILPALLTLVDDNSTPFRRRGLVILETFLDKIPSETLESGGLSQVIESAITPTLNFLPSLTPADESVELLGPAFAALRRLASKTTGGDKTKLLDRCMREGVLHGFVHAREHPSIVALLCRQMGAIVAEMGFHAVKHLKDMVPLLVGILTDPFSPAAVLDPAIDALQAVLRTCWPRMSDWGEEILQAVIACWLNHGEDEVGVKEGLVRCVGMLHATLGPDWSGVVKQEPQLAGLFSQIPRME</sequence>
<accession>A0AAJ0BDC0</accession>
<protein>
    <submittedName>
        <fullName evidence="2">Uncharacterized protein</fullName>
    </submittedName>
</protein>
<comment type="caution">
    <text evidence="2">The sequence shown here is derived from an EMBL/GenBank/DDBJ whole genome shotgun (WGS) entry which is preliminary data.</text>
</comment>
<gene>
    <name evidence="2" type="ORF">QBC47DRAFT_299815</name>
</gene>
<dbReference type="GO" id="GO:0110078">
    <property type="term" value="C:TTT Hsp90 cochaperone complex"/>
    <property type="evidence" value="ECO:0007669"/>
    <property type="project" value="InterPro"/>
</dbReference>